<dbReference type="InterPro" id="IPR055414">
    <property type="entry name" value="LRR_R13L4/SHOC2-like"/>
</dbReference>
<dbReference type="AlphaFoldDB" id="A0A5N5I0K8"/>
<evidence type="ECO:0000259" key="2">
    <source>
        <dbReference type="Pfam" id="PF23598"/>
    </source>
</evidence>
<keyword evidence="4" id="KW-1185">Reference proteome</keyword>
<protein>
    <submittedName>
        <fullName evidence="3">Disease resistance protein RPM1-like</fullName>
    </submittedName>
</protein>
<accession>A0A5N5I0K8</accession>
<reference evidence="3 4" key="3">
    <citation type="submission" date="2019-11" db="EMBL/GenBank/DDBJ databases">
        <title>A de novo genome assembly of a pear dwarfing rootstock.</title>
        <authorList>
            <person name="Wang F."/>
            <person name="Wang J."/>
            <person name="Li S."/>
            <person name="Zhang Y."/>
            <person name="Fang M."/>
            <person name="Ma L."/>
            <person name="Zhao Y."/>
            <person name="Jiang S."/>
        </authorList>
    </citation>
    <scope>NUCLEOTIDE SEQUENCE [LARGE SCALE GENOMIC DNA]</scope>
    <source>
        <strain evidence="3">S2</strain>
        <tissue evidence="3">Leaf</tissue>
    </source>
</reference>
<dbReference type="EMBL" id="SMOL01000120">
    <property type="protein sequence ID" value="KAB2633318.1"/>
    <property type="molecule type" value="Genomic_DNA"/>
</dbReference>
<dbReference type="SUPFAM" id="SSF52058">
    <property type="entry name" value="L domain-like"/>
    <property type="match status" value="1"/>
</dbReference>
<reference evidence="3 4" key="1">
    <citation type="submission" date="2019-09" db="EMBL/GenBank/DDBJ databases">
        <authorList>
            <person name="Ou C."/>
        </authorList>
    </citation>
    <scope>NUCLEOTIDE SEQUENCE [LARGE SCALE GENOMIC DNA]</scope>
    <source>
        <strain evidence="3">S2</strain>
        <tissue evidence="3">Leaf</tissue>
    </source>
</reference>
<evidence type="ECO:0000256" key="1">
    <source>
        <dbReference type="ARBA" id="ARBA00022737"/>
    </source>
</evidence>
<gene>
    <name evidence="3" type="ORF">D8674_029565</name>
</gene>
<dbReference type="Pfam" id="PF23598">
    <property type="entry name" value="LRR_14"/>
    <property type="match status" value="1"/>
</dbReference>
<evidence type="ECO:0000313" key="3">
    <source>
        <dbReference type="EMBL" id="KAB2633318.1"/>
    </source>
</evidence>
<evidence type="ECO:0000313" key="4">
    <source>
        <dbReference type="Proteomes" id="UP000327157"/>
    </source>
</evidence>
<dbReference type="OrthoDB" id="1153924at2759"/>
<proteinExistence type="predicted"/>
<dbReference type="PANTHER" id="PTHR47186">
    <property type="entry name" value="LEUCINE-RICH REPEAT-CONTAINING PROTEIN 57"/>
    <property type="match status" value="1"/>
</dbReference>
<sequence length="225" mass="24769">MKLPVGIGSLNDILTLTGIHAGGGIAEEIGNLIQLRKLGVMDFAEENINELLASIKKMLEILSLSLEAKDAISEGNLILLDSFSPPPFLQKLCLEGIRGNLRTCFGSSERLTNLTLGNSHISEDSSLVFQPLPNLENLSLWNAYDAKRIGKEFCSAVGFPKLQVLTIASRVLEEWTEIEEGALPSLKYLHVRNCLRLQMLPQVCSFSPNLSCCICCLRQRILENG</sequence>
<name>A0A5N5I0K8_9ROSA</name>
<reference evidence="4" key="2">
    <citation type="submission" date="2019-10" db="EMBL/GenBank/DDBJ databases">
        <title>A de novo genome assembly of a pear dwarfing rootstock.</title>
        <authorList>
            <person name="Wang F."/>
            <person name="Wang J."/>
            <person name="Li S."/>
            <person name="Zhang Y."/>
            <person name="Fang M."/>
            <person name="Ma L."/>
            <person name="Zhao Y."/>
            <person name="Jiang S."/>
        </authorList>
    </citation>
    <scope>NUCLEOTIDE SEQUENCE [LARGE SCALE GENOMIC DNA]</scope>
</reference>
<dbReference type="Proteomes" id="UP000327157">
    <property type="component" value="Chromosome 6"/>
</dbReference>
<dbReference type="Gene3D" id="3.80.10.10">
    <property type="entry name" value="Ribonuclease Inhibitor"/>
    <property type="match status" value="1"/>
</dbReference>
<comment type="caution">
    <text evidence="3">The sequence shown here is derived from an EMBL/GenBank/DDBJ whole genome shotgun (WGS) entry which is preliminary data.</text>
</comment>
<dbReference type="InterPro" id="IPR032675">
    <property type="entry name" value="LRR_dom_sf"/>
</dbReference>
<feature type="domain" description="Disease resistance R13L4/SHOC-2-like LRR" evidence="2">
    <location>
        <begin position="2"/>
        <end position="196"/>
    </location>
</feature>
<keyword evidence="1" id="KW-0677">Repeat</keyword>
<organism evidence="3 4">
    <name type="scientific">Pyrus ussuriensis x Pyrus communis</name>
    <dbReference type="NCBI Taxonomy" id="2448454"/>
    <lineage>
        <taxon>Eukaryota</taxon>
        <taxon>Viridiplantae</taxon>
        <taxon>Streptophyta</taxon>
        <taxon>Embryophyta</taxon>
        <taxon>Tracheophyta</taxon>
        <taxon>Spermatophyta</taxon>
        <taxon>Magnoliopsida</taxon>
        <taxon>eudicotyledons</taxon>
        <taxon>Gunneridae</taxon>
        <taxon>Pentapetalae</taxon>
        <taxon>rosids</taxon>
        <taxon>fabids</taxon>
        <taxon>Rosales</taxon>
        <taxon>Rosaceae</taxon>
        <taxon>Amygdaloideae</taxon>
        <taxon>Maleae</taxon>
        <taxon>Pyrus</taxon>
    </lineage>
</organism>
<dbReference type="PANTHER" id="PTHR47186:SF35">
    <property type="entry name" value="RX N-TERMINAL DOMAIN-CONTAINING PROTEIN"/>
    <property type="match status" value="1"/>
</dbReference>